<dbReference type="Proteomes" id="UP001152759">
    <property type="component" value="Chromosome 10"/>
</dbReference>
<evidence type="ECO:0000313" key="1">
    <source>
        <dbReference type="EMBL" id="CAH0383666.1"/>
    </source>
</evidence>
<dbReference type="Pfam" id="PF05994">
    <property type="entry name" value="FragX_IP"/>
    <property type="match status" value="1"/>
</dbReference>
<keyword evidence="2" id="KW-1185">Reference proteome</keyword>
<proteinExistence type="predicted"/>
<dbReference type="EMBL" id="OU963871">
    <property type="protein sequence ID" value="CAH0383666.1"/>
    <property type="molecule type" value="Genomic_DNA"/>
</dbReference>
<organism evidence="1 2">
    <name type="scientific">Bemisia tabaci</name>
    <name type="common">Sweetpotato whitefly</name>
    <name type="synonym">Aleurodes tabaci</name>
    <dbReference type="NCBI Taxonomy" id="7038"/>
    <lineage>
        <taxon>Eukaryota</taxon>
        <taxon>Metazoa</taxon>
        <taxon>Ecdysozoa</taxon>
        <taxon>Arthropoda</taxon>
        <taxon>Hexapoda</taxon>
        <taxon>Insecta</taxon>
        <taxon>Pterygota</taxon>
        <taxon>Neoptera</taxon>
        <taxon>Paraneoptera</taxon>
        <taxon>Hemiptera</taxon>
        <taxon>Sternorrhyncha</taxon>
        <taxon>Aleyrodoidea</taxon>
        <taxon>Aleyrodidae</taxon>
        <taxon>Aleyrodinae</taxon>
        <taxon>Bemisia</taxon>
    </lineage>
</organism>
<gene>
    <name evidence="1" type="ORF">BEMITA_LOCUS3101</name>
</gene>
<sequence>MILVSSSRELFGEDLNWAGWTMIVLLGQQCRFKALDFCHHILRVQRVDGKDENVKGINLKRMVDQIRTF</sequence>
<dbReference type="InterPro" id="IPR008081">
    <property type="entry name" value="Cytoplasmic_FMR1-int"/>
</dbReference>
<name>A0A9P0A4B6_BEMTA</name>
<dbReference type="PANTHER" id="PTHR12195">
    <property type="entry name" value="CYTOPLASMIC FMR1-INTERACTING PROTEIN-RELATED"/>
    <property type="match status" value="1"/>
</dbReference>
<protein>
    <submittedName>
        <fullName evidence="1">Uncharacterized protein</fullName>
    </submittedName>
</protein>
<reference evidence="1" key="1">
    <citation type="submission" date="2021-12" db="EMBL/GenBank/DDBJ databases">
        <authorList>
            <person name="King R."/>
        </authorList>
    </citation>
    <scope>NUCLEOTIDE SEQUENCE</scope>
</reference>
<evidence type="ECO:0000313" key="2">
    <source>
        <dbReference type="Proteomes" id="UP001152759"/>
    </source>
</evidence>
<dbReference type="AlphaFoldDB" id="A0A9P0A4B6"/>
<accession>A0A9P0A4B6</accession>
<dbReference type="GO" id="GO:0031267">
    <property type="term" value="F:small GTPase binding"/>
    <property type="evidence" value="ECO:0007669"/>
    <property type="project" value="InterPro"/>
</dbReference>
<dbReference type="GO" id="GO:0030833">
    <property type="term" value="P:regulation of actin filament polymerization"/>
    <property type="evidence" value="ECO:0007669"/>
    <property type="project" value="InterPro"/>
</dbReference>